<organism evidence="3 4">
    <name type="scientific">Fraserbacteria sp. (strain RBG_16_55_9)</name>
    <dbReference type="NCBI Taxonomy" id="1817864"/>
    <lineage>
        <taxon>Bacteria</taxon>
        <taxon>Candidatus Fraseribacteriota</taxon>
    </lineage>
</organism>
<dbReference type="EMBL" id="MFGX01000111">
    <property type="protein sequence ID" value="OGF53198.1"/>
    <property type="molecule type" value="Genomic_DNA"/>
</dbReference>
<protein>
    <submittedName>
        <fullName evidence="3">Glycosyl transferase</fullName>
    </submittedName>
</protein>
<dbReference type="InterPro" id="IPR004629">
    <property type="entry name" value="WecG_TagA_CpsF"/>
</dbReference>
<dbReference type="PANTHER" id="PTHR34136:SF1">
    <property type="entry name" value="UDP-N-ACETYL-D-MANNOSAMINURONIC ACID TRANSFERASE"/>
    <property type="match status" value="1"/>
</dbReference>
<dbReference type="NCBIfam" id="TIGR00696">
    <property type="entry name" value="wecG_tagA_cpsF"/>
    <property type="match status" value="1"/>
</dbReference>
<name>A0A1F5UPU3_FRAXR</name>
<evidence type="ECO:0000313" key="3">
    <source>
        <dbReference type="EMBL" id="OGF53198.1"/>
    </source>
</evidence>
<comment type="caution">
    <text evidence="3">The sequence shown here is derived from an EMBL/GenBank/DDBJ whole genome shotgun (WGS) entry which is preliminary data.</text>
</comment>
<dbReference type="Proteomes" id="UP000179157">
    <property type="component" value="Unassembled WGS sequence"/>
</dbReference>
<dbReference type="GO" id="GO:0016758">
    <property type="term" value="F:hexosyltransferase activity"/>
    <property type="evidence" value="ECO:0007669"/>
    <property type="project" value="TreeGrafter"/>
</dbReference>
<keyword evidence="1" id="KW-0328">Glycosyltransferase</keyword>
<dbReference type="PANTHER" id="PTHR34136">
    <property type="match status" value="1"/>
</dbReference>
<dbReference type="CDD" id="cd06533">
    <property type="entry name" value="Glyco_transf_WecG_TagA"/>
    <property type="match status" value="1"/>
</dbReference>
<dbReference type="STRING" id="1817864.A2Z21_05535"/>
<proteinExistence type="predicted"/>
<sequence>MKRIALLGAQVDALTMEDLHALIAHAVAEGKRWIIANHNLHSIYLYHHDPKMGAFYARAHHVHVDGMSLVFLGKLLHLPLRREHRVTYVDWVRPLVAEAAHQGFRVFYLGSRPGVAEEGAKILRTEHPCLQMATHHGHFNTAPDSLENQHVLAAIRDYRPHILMVGMGMPRQEHWIVDHFEQIEANAILTAGACMDYVAGAVPVPPRWMGRLGLEWLYRLASEPRRLWRRYLIEPWFILRLFLRDVWGRKG</sequence>
<reference evidence="3 4" key="1">
    <citation type="journal article" date="2016" name="Nat. Commun.">
        <title>Thousands of microbial genomes shed light on interconnected biogeochemical processes in an aquifer system.</title>
        <authorList>
            <person name="Anantharaman K."/>
            <person name="Brown C.T."/>
            <person name="Hug L.A."/>
            <person name="Sharon I."/>
            <person name="Castelle C.J."/>
            <person name="Probst A.J."/>
            <person name="Thomas B.C."/>
            <person name="Singh A."/>
            <person name="Wilkins M.J."/>
            <person name="Karaoz U."/>
            <person name="Brodie E.L."/>
            <person name="Williams K.H."/>
            <person name="Hubbard S.S."/>
            <person name="Banfield J.F."/>
        </authorList>
    </citation>
    <scope>NUCLEOTIDE SEQUENCE [LARGE SCALE GENOMIC DNA]</scope>
    <source>
        <strain evidence="4">RBG_16_55_9</strain>
    </source>
</reference>
<dbReference type="Pfam" id="PF03808">
    <property type="entry name" value="Glyco_tran_WecG"/>
    <property type="match status" value="1"/>
</dbReference>
<accession>A0A1F5UPU3</accession>
<keyword evidence="2 3" id="KW-0808">Transferase</keyword>
<gene>
    <name evidence="3" type="ORF">A2Z21_05535</name>
</gene>
<evidence type="ECO:0000313" key="4">
    <source>
        <dbReference type="Proteomes" id="UP000179157"/>
    </source>
</evidence>
<evidence type="ECO:0000256" key="2">
    <source>
        <dbReference type="ARBA" id="ARBA00022679"/>
    </source>
</evidence>
<evidence type="ECO:0000256" key="1">
    <source>
        <dbReference type="ARBA" id="ARBA00022676"/>
    </source>
</evidence>
<dbReference type="AlphaFoldDB" id="A0A1F5UPU3"/>